<dbReference type="InterPro" id="IPR000713">
    <property type="entry name" value="Mur_ligase_N"/>
</dbReference>
<evidence type="ECO:0000256" key="12">
    <source>
        <dbReference type="ARBA" id="ARBA00023316"/>
    </source>
</evidence>
<evidence type="ECO:0000256" key="11">
    <source>
        <dbReference type="ARBA" id="ARBA00023306"/>
    </source>
</evidence>
<evidence type="ECO:0000256" key="8">
    <source>
        <dbReference type="ARBA" id="ARBA00022840"/>
    </source>
</evidence>
<dbReference type="SUPFAM" id="SSF53623">
    <property type="entry name" value="MurD-like peptide ligases, catalytic domain"/>
    <property type="match status" value="1"/>
</dbReference>
<dbReference type="RefSeq" id="WP_092667319.1">
    <property type="nucleotide sequence ID" value="NZ_LT629734.1"/>
</dbReference>
<dbReference type="EC" id="6.3.2.8" evidence="3 14"/>
<dbReference type="InterPro" id="IPR036565">
    <property type="entry name" value="Mur-like_cat_sf"/>
</dbReference>
<evidence type="ECO:0000313" key="18">
    <source>
        <dbReference type="EMBL" id="SDS52996.1"/>
    </source>
</evidence>
<keyword evidence="4 14" id="KW-0963">Cytoplasm</keyword>
<evidence type="ECO:0000256" key="14">
    <source>
        <dbReference type="HAMAP-Rule" id="MF_00046"/>
    </source>
</evidence>
<dbReference type="GO" id="GO:0005524">
    <property type="term" value="F:ATP binding"/>
    <property type="evidence" value="ECO:0007669"/>
    <property type="project" value="UniProtKB-UniRule"/>
</dbReference>
<feature type="domain" description="Mur ligase N-terminal catalytic" evidence="15">
    <location>
        <begin position="16"/>
        <end position="119"/>
    </location>
</feature>
<keyword evidence="6 14" id="KW-0132">Cell division</keyword>
<dbReference type="EMBL" id="LT629734">
    <property type="protein sequence ID" value="SDS52996.1"/>
    <property type="molecule type" value="Genomic_DNA"/>
</dbReference>
<accession>A0A1H1SZ54</accession>
<dbReference type="Gene3D" id="3.40.50.720">
    <property type="entry name" value="NAD(P)-binding Rossmann-like Domain"/>
    <property type="match status" value="1"/>
</dbReference>
<evidence type="ECO:0000256" key="1">
    <source>
        <dbReference type="ARBA" id="ARBA00004496"/>
    </source>
</evidence>
<dbReference type="InterPro" id="IPR005758">
    <property type="entry name" value="UDP-N-AcMur_Ala_ligase_MurC"/>
</dbReference>
<dbReference type="PANTHER" id="PTHR43445:SF3">
    <property type="entry name" value="UDP-N-ACETYLMURAMATE--L-ALANINE LIGASE"/>
    <property type="match status" value="1"/>
</dbReference>
<evidence type="ECO:0000256" key="7">
    <source>
        <dbReference type="ARBA" id="ARBA00022741"/>
    </source>
</evidence>
<dbReference type="STRING" id="684552.SAMN04489719_2528"/>
<dbReference type="Pfam" id="PF02875">
    <property type="entry name" value="Mur_ligase_C"/>
    <property type="match status" value="1"/>
</dbReference>
<feature type="domain" description="Mur ligase central" evidence="17">
    <location>
        <begin position="125"/>
        <end position="299"/>
    </location>
</feature>
<gene>
    <name evidence="14" type="primary">murC</name>
    <name evidence="18" type="ORF">SAMN04489719_2528</name>
</gene>
<keyword evidence="10 14" id="KW-0573">Peptidoglycan synthesis</keyword>
<evidence type="ECO:0000259" key="15">
    <source>
        <dbReference type="Pfam" id="PF01225"/>
    </source>
</evidence>
<dbReference type="SUPFAM" id="SSF53244">
    <property type="entry name" value="MurD-like peptide ligases, peptide-binding domain"/>
    <property type="match status" value="1"/>
</dbReference>
<comment type="similarity">
    <text evidence="14">Belongs to the MurCDEF family.</text>
</comment>
<dbReference type="InterPro" id="IPR036615">
    <property type="entry name" value="Mur_ligase_C_dom_sf"/>
</dbReference>
<evidence type="ECO:0000256" key="4">
    <source>
        <dbReference type="ARBA" id="ARBA00022490"/>
    </source>
</evidence>
<feature type="domain" description="Mur ligase C-terminal" evidence="16">
    <location>
        <begin position="322"/>
        <end position="450"/>
    </location>
</feature>
<comment type="catalytic activity">
    <reaction evidence="13 14">
        <text>UDP-N-acetyl-alpha-D-muramate + L-alanine + ATP = UDP-N-acetyl-alpha-D-muramoyl-L-alanine + ADP + phosphate + H(+)</text>
        <dbReference type="Rhea" id="RHEA:23372"/>
        <dbReference type="ChEBI" id="CHEBI:15378"/>
        <dbReference type="ChEBI" id="CHEBI:30616"/>
        <dbReference type="ChEBI" id="CHEBI:43474"/>
        <dbReference type="ChEBI" id="CHEBI:57972"/>
        <dbReference type="ChEBI" id="CHEBI:70757"/>
        <dbReference type="ChEBI" id="CHEBI:83898"/>
        <dbReference type="ChEBI" id="CHEBI:456216"/>
        <dbReference type="EC" id="6.3.2.8"/>
    </reaction>
</comment>
<comment type="subcellular location">
    <subcellularLocation>
        <location evidence="1 14">Cytoplasm</location>
    </subcellularLocation>
</comment>
<feature type="binding site" evidence="14">
    <location>
        <begin position="126"/>
        <end position="132"/>
    </location>
    <ligand>
        <name>ATP</name>
        <dbReference type="ChEBI" id="CHEBI:30616"/>
    </ligand>
</feature>
<dbReference type="Gene3D" id="3.90.190.20">
    <property type="entry name" value="Mur ligase, C-terminal domain"/>
    <property type="match status" value="1"/>
</dbReference>
<dbReference type="GO" id="GO:0071555">
    <property type="term" value="P:cell wall organization"/>
    <property type="evidence" value="ECO:0007669"/>
    <property type="project" value="UniProtKB-KW"/>
</dbReference>
<dbReference type="Pfam" id="PF01225">
    <property type="entry name" value="Mur_ligase"/>
    <property type="match status" value="1"/>
</dbReference>
<dbReference type="GO" id="GO:0051301">
    <property type="term" value="P:cell division"/>
    <property type="evidence" value="ECO:0007669"/>
    <property type="project" value="UniProtKB-KW"/>
</dbReference>
<dbReference type="GO" id="GO:0008763">
    <property type="term" value="F:UDP-N-acetylmuramate-L-alanine ligase activity"/>
    <property type="evidence" value="ECO:0007669"/>
    <property type="project" value="UniProtKB-UniRule"/>
</dbReference>
<evidence type="ECO:0000256" key="10">
    <source>
        <dbReference type="ARBA" id="ARBA00022984"/>
    </source>
</evidence>
<dbReference type="SUPFAM" id="SSF51984">
    <property type="entry name" value="MurCD N-terminal domain"/>
    <property type="match status" value="1"/>
</dbReference>
<dbReference type="InterPro" id="IPR013221">
    <property type="entry name" value="Mur_ligase_cen"/>
</dbReference>
<dbReference type="AlphaFoldDB" id="A0A1H1SZ54"/>
<dbReference type="GO" id="GO:0009252">
    <property type="term" value="P:peptidoglycan biosynthetic process"/>
    <property type="evidence" value="ECO:0007669"/>
    <property type="project" value="UniProtKB-UniRule"/>
</dbReference>
<dbReference type="PANTHER" id="PTHR43445">
    <property type="entry name" value="UDP-N-ACETYLMURAMATE--L-ALANINE LIGASE-RELATED"/>
    <property type="match status" value="1"/>
</dbReference>
<sequence length="474" mass="49553">MIEPDFSQPIPERIERIHFVGIGGSGMSGIAHMMLDAGIAVSGSDRSGSATVDRLVQRGATVAIGHDAANLAVEGEGRVDAIVVTSALWPDNPELLAAREHGIPVLHRSQALHVLARGKRVVAVGGAHGKSTTTGMLVVGLQGLGVDPGFVNGAVIAGVDASSGAGSSDLFVLEADESDGSFLLYDVAVALITNVDTDHLDHYGTPEAFDAAFAEFANRASEAVVISADDAGARRVRALIDHERVVTFGEAAGADVRIVGIRTGASAACTVEVAGERIELEAGVPGRHNAVNAAGALATLVALGFAPAEAAHALAAFRGTGRRFELHGERRGVRVYDDYAHHPAEVDAALTAARTIIGDGRIIAIHQPHLFTRTRDMAGEFAAVYERVADHTVVLDVYGAREDPIPGVTGAMVAERFQRADDVDFLPDWQQAAERAAELAEEGDIIVTLSCGDVYRIIPQVLSALEHAEHGEGA</sequence>
<evidence type="ECO:0000256" key="9">
    <source>
        <dbReference type="ARBA" id="ARBA00022960"/>
    </source>
</evidence>
<dbReference type="InterPro" id="IPR050061">
    <property type="entry name" value="MurCDEF_pg_biosynth"/>
</dbReference>
<evidence type="ECO:0000313" key="19">
    <source>
        <dbReference type="Proteomes" id="UP000199649"/>
    </source>
</evidence>
<dbReference type="HAMAP" id="MF_00046">
    <property type="entry name" value="MurC"/>
    <property type="match status" value="1"/>
</dbReference>
<keyword evidence="11 14" id="KW-0131">Cell cycle</keyword>
<comment type="function">
    <text evidence="14">Cell wall formation.</text>
</comment>
<dbReference type="GO" id="GO:0005737">
    <property type="term" value="C:cytoplasm"/>
    <property type="evidence" value="ECO:0007669"/>
    <property type="project" value="UniProtKB-SubCell"/>
</dbReference>
<evidence type="ECO:0000256" key="3">
    <source>
        <dbReference type="ARBA" id="ARBA00012211"/>
    </source>
</evidence>
<proteinExistence type="inferred from homology"/>
<evidence type="ECO:0000256" key="13">
    <source>
        <dbReference type="ARBA" id="ARBA00047833"/>
    </source>
</evidence>
<evidence type="ECO:0000256" key="2">
    <source>
        <dbReference type="ARBA" id="ARBA00004752"/>
    </source>
</evidence>
<name>A0A1H1SZ54_9MICO</name>
<keyword evidence="8 14" id="KW-0067">ATP-binding</keyword>
<keyword evidence="19" id="KW-1185">Reference proteome</keyword>
<reference evidence="19" key="1">
    <citation type="submission" date="2016-10" db="EMBL/GenBank/DDBJ databases">
        <authorList>
            <person name="Varghese N."/>
            <person name="Submissions S."/>
        </authorList>
    </citation>
    <scope>NUCLEOTIDE SEQUENCE [LARGE SCALE GENOMIC DNA]</scope>
    <source>
        <strain evidence="19">DSM 22965</strain>
    </source>
</reference>
<dbReference type="OrthoDB" id="9804126at2"/>
<keyword evidence="12 14" id="KW-0961">Cell wall biogenesis/degradation</keyword>
<protein>
    <recommendedName>
        <fullName evidence="3 14">UDP-N-acetylmuramate--L-alanine ligase</fullName>
        <ecNumber evidence="3 14">6.3.2.8</ecNumber>
    </recommendedName>
    <alternativeName>
        <fullName evidence="14">UDP-N-acetylmuramoyl-L-alanine synthetase</fullName>
    </alternativeName>
</protein>
<evidence type="ECO:0000256" key="6">
    <source>
        <dbReference type="ARBA" id="ARBA00022618"/>
    </source>
</evidence>
<keyword evidence="7 14" id="KW-0547">Nucleotide-binding</keyword>
<evidence type="ECO:0000256" key="5">
    <source>
        <dbReference type="ARBA" id="ARBA00022598"/>
    </source>
</evidence>
<dbReference type="NCBIfam" id="TIGR01082">
    <property type="entry name" value="murC"/>
    <property type="match status" value="1"/>
</dbReference>
<dbReference type="Proteomes" id="UP000199649">
    <property type="component" value="Chromosome I"/>
</dbReference>
<dbReference type="GO" id="GO:0008360">
    <property type="term" value="P:regulation of cell shape"/>
    <property type="evidence" value="ECO:0007669"/>
    <property type="project" value="UniProtKB-KW"/>
</dbReference>
<dbReference type="UniPathway" id="UPA00219"/>
<evidence type="ECO:0000259" key="16">
    <source>
        <dbReference type="Pfam" id="PF02875"/>
    </source>
</evidence>
<keyword evidence="9 14" id="KW-0133">Cell shape</keyword>
<comment type="pathway">
    <text evidence="2 14">Cell wall biogenesis; peptidoglycan biosynthesis.</text>
</comment>
<dbReference type="Gene3D" id="3.40.1190.10">
    <property type="entry name" value="Mur-like, catalytic domain"/>
    <property type="match status" value="1"/>
</dbReference>
<evidence type="ECO:0000259" key="17">
    <source>
        <dbReference type="Pfam" id="PF08245"/>
    </source>
</evidence>
<dbReference type="InterPro" id="IPR004101">
    <property type="entry name" value="Mur_ligase_C"/>
</dbReference>
<dbReference type="Pfam" id="PF08245">
    <property type="entry name" value="Mur_ligase_M"/>
    <property type="match status" value="1"/>
</dbReference>
<keyword evidence="5 14" id="KW-0436">Ligase</keyword>
<organism evidence="18 19">
    <name type="scientific">Agrococcus carbonis</name>
    <dbReference type="NCBI Taxonomy" id="684552"/>
    <lineage>
        <taxon>Bacteria</taxon>
        <taxon>Bacillati</taxon>
        <taxon>Actinomycetota</taxon>
        <taxon>Actinomycetes</taxon>
        <taxon>Micrococcales</taxon>
        <taxon>Microbacteriaceae</taxon>
        <taxon>Agrococcus</taxon>
    </lineage>
</organism>